<reference evidence="1 2" key="1">
    <citation type="submission" date="2018-07" db="EMBL/GenBank/DDBJ databases">
        <title>Genomic Encyclopedia of Type Strains, Phase IV (KMG-IV): sequencing the most valuable type-strain genomes for metagenomic binning, comparative biology and taxonomic classification.</title>
        <authorList>
            <person name="Goeker M."/>
        </authorList>
    </citation>
    <scope>NUCLEOTIDE SEQUENCE [LARGE SCALE GENOMIC DNA]</scope>
    <source>
        <strain evidence="1 2">DSM 21634</strain>
    </source>
</reference>
<comment type="caution">
    <text evidence="1">The sequence shown here is derived from an EMBL/GenBank/DDBJ whole genome shotgun (WGS) entry which is preliminary data.</text>
</comment>
<name>A0A368XMC3_9BURK</name>
<protein>
    <submittedName>
        <fullName evidence="1">Uncharacterized protein</fullName>
    </submittedName>
</protein>
<keyword evidence="2" id="KW-1185">Reference proteome</keyword>
<proteinExistence type="predicted"/>
<evidence type="ECO:0000313" key="1">
    <source>
        <dbReference type="EMBL" id="RCW68188.1"/>
    </source>
</evidence>
<evidence type="ECO:0000313" key="2">
    <source>
        <dbReference type="Proteomes" id="UP000252884"/>
    </source>
</evidence>
<dbReference type="AlphaFoldDB" id="A0A368XMC3"/>
<gene>
    <name evidence="1" type="ORF">DES41_108370</name>
</gene>
<accession>A0A368XMC3</accession>
<dbReference type="EMBL" id="QPJK01000008">
    <property type="protein sequence ID" value="RCW68188.1"/>
    <property type="molecule type" value="Genomic_DNA"/>
</dbReference>
<organism evidence="1 2">
    <name type="scientific">Pseudorhodoferax soli</name>
    <dbReference type="NCBI Taxonomy" id="545864"/>
    <lineage>
        <taxon>Bacteria</taxon>
        <taxon>Pseudomonadati</taxon>
        <taxon>Pseudomonadota</taxon>
        <taxon>Betaproteobacteria</taxon>
        <taxon>Burkholderiales</taxon>
        <taxon>Comamonadaceae</taxon>
    </lineage>
</organism>
<dbReference type="Proteomes" id="UP000252884">
    <property type="component" value="Unassembled WGS sequence"/>
</dbReference>
<sequence>MRIRTEQLRRPIVRAAIEALQRGDSPAWTGQAQ</sequence>